<gene>
    <name evidence="8" type="ORF">CRD59_03470</name>
</gene>
<dbReference type="EMBL" id="PDCH01000005">
    <property type="protein sequence ID" value="RBP99443.1"/>
    <property type="molecule type" value="Genomic_DNA"/>
</dbReference>
<evidence type="ECO:0000259" key="7">
    <source>
        <dbReference type="Pfam" id="PF00482"/>
    </source>
</evidence>
<sequence>MSRRVNDMTTVLNALAALLTACAVDLLLRRPARSLAGLNPAAGDQDMPLTLLLEMLAVCVRQGASVPHALERIGSVVQADLGEPMAGVARLLNQGTDWYSAWAQACSHPRYGHRFRIMSDCLEPSWRHGISPLGRIETTIEQVDQAQRRRLDEASAALAVKILLPTGLCILPAFILIGVLPCIAAFAGGLSI</sequence>
<name>A0A366KEA0_9BIFI</name>
<comment type="subcellular location">
    <subcellularLocation>
        <location evidence="1">Cell membrane</location>
        <topology evidence="1">Multi-pass membrane protein</topology>
    </subcellularLocation>
</comment>
<dbReference type="Proteomes" id="UP000252345">
    <property type="component" value="Unassembled WGS sequence"/>
</dbReference>
<proteinExistence type="predicted"/>
<keyword evidence="3 6" id="KW-0812">Transmembrane</keyword>
<protein>
    <submittedName>
        <fullName evidence="8">Pilus assembly protein</fullName>
    </submittedName>
</protein>
<dbReference type="AlphaFoldDB" id="A0A366KEA0"/>
<reference evidence="8 9" key="1">
    <citation type="submission" date="2017-10" db="EMBL/GenBank/DDBJ databases">
        <title>Bifidobacterium xylocopum sp. nov. and Bifidobacterium aemilianum sp. nov., from the carpenter bee (Xylocopa violacea) digestive tract.</title>
        <authorList>
            <person name="Alberoni D."/>
            <person name="Baffoni L."/>
            <person name="Di Gioia D."/>
            <person name="Gaggia F."/>
            <person name="Biavati B."/>
        </authorList>
    </citation>
    <scope>NUCLEOTIDE SEQUENCE [LARGE SCALE GENOMIC DNA]</scope>
    <source>
        <strain evidence="8 9">XV2</strain>
    </source>
</reference>
<evidence type="ECO:0000313" key="9">
    <source>
        <dbReference type="Proteomes" id="UP000252345"/>
    </source>
</evidence>
<dbReference type="PANTHER" id="PTHR35007:SF3">
    <property type="entry name" value="POSSIBLE CONSERVED ALANINE RICH MEMBRANE PROTEIN"/>
    <property type="match status" value="1"/>
</dbReference>
<evidence type="ECO:0000256" key="6">
    <source>
        <dbReference type="SAM" id="Phobius"/>
    </source>
</evidence>
<evidence type="ECO:0000256" key="5">
    <source>
        <dbReference type="ARBA" id="ARBA00023136"/>
    </source>
</evidence>
<keyword evidence="9" id="KW-1185">Reference proteome</keyword>
<dbReference type="PANTHER" id="PTHR35007">
    <property type="entry name" value="INTEGRAL MEMBRANE PROTEIN-RELATED"/>
    <property type="match status" value="1"/>
</dbReference>
<keyword evidence="4 6" id="KW-1133">Transmembrane helix</keyword>
<evidence type="ECO:0000256" key="1">
    <source>
        <dbReference type="ARBA" id="ARBA00004651"/>
    </source>
</evidence>
<feature type="transmembrane region" description="Helical" evidence="6">
    <location>
        <begin position="170"/>
        <end position="190"/>
    </location>
</feature>
<keyword evidence="2" id="KW-1003">Cell membrane</keyword>
<evidence type="ECO:0000313" key="8">
    <source>
        <dbReference type="EMBL" id="RBP99443.1"/>
    </source>
</evidence>
<comment type="caution">
    <text evidence="8">The sequence shown here is derived from an EMBL/GenBank/DDBJ whole genome shotgun (WGS) entry which is preliminary data.</text>
</comment>
<dbReference type="Pfam" id="PF00482">
    <property type="entry name" value="T2SSF"/>
    <property type="match status" value="1"/>
</dbReference>
<evidence type="ECO:0000256" key="4">
    <source>
        <dbReference type="ARBA" id="ARBA00022989"/>
    </source>
</evidence>
<dbReference type="InterPro" id="IPR018076">
    <property type="entry name" value="T2SS_GspF_dom"/>
</dbReference>
<organism evidence="8 9">
    <name type="scientific">Bifidobacterium xylocopae</name>
    <dbReference type="NCBI Taxonomy" id="2493119"/>
    <lineage>
        <taxon>Bacteria</taxon>
        <taxon>Bacillati</taxon>
        <taxon>Actinomycetota</taxon>
        <taxon>Actinomycetes</taxon>
        <taxon>Bifidobacteriales</taxon>
        <taxon>Bifidobacteriaceae</taxon>
        <taxon>Bifidobacterium</taxon>
    </lineage>
</organism>
<evidence type="ECO:0000256" key="2">
    <source>
        <dbReference type="ARBA" id="ARBA00022475"/>
    </source>
</evidence>
<dbReference type="GO" id="GO:0005886">
    <property type="term" value="C:plasma membrane"/>
    <property type="evidence" value="ECO:0007669"/>
    <property type="project" value="UniProtKB-SubCell"/>
</dbReference>
<keyword evidence="5 6" id="KW-0472">Membrane</keyword>
<dbReference type="PROSITE" id="PS51257">
    <property type="entry name" value="PROKAR_LIPOPROTEIN"/>
    <property type="match status" value="1"/>
</dbReference>
<feature type="domain" description="Type II secretion system protein GspF" evidence="7">
    <location>
        <begin position="53"/>
        <end position="179"/>
    </location>
</feature>
<accession>A0A366KEA0</accession>
<evidence type="ECO:0000256" key="3">
    <source>
        <dbReference type="ARBA" id="ARBA00022692"/>
    </source>
</evidence>